<evidence type="ECO:0000313" key="2">
    <source>
        <dbReference type="Proteomes" id="UP001055811"/>
    </source>
</evidence>
<organism evidence="1 2">
    <name type="scientific">Cichorium intybus</name>
    <name type="common">Chicory</name>
    <dbReference type="NCBI Taxonomy" id="13427"/>
    <lineage>
        <taxon>Eukaryota</taxon>
        <taxon>Viridiplantae</taxon>
        <taxon>Streptophyta</taxon>
        <taxon>Embryophyta</taxon>
        <taxon>Tracheophyta</taxon>
        <taxon>Spermatophyta</taxon>
        <taxon>Magnoliopsida</taxon>
        <taxon>eudicotyledons</taxon>
        <taxon>Gunneridae</taxon>
        <taxon>Pentapetalae</taxon>
        <taxon>asterids</taxon>
        <taxon>campanulids</taxon>
        <taxon>Asterales</taxon>
        <taxon>Asteraceae</taxon>
        <taxon>Cichorioideae</taxon>
        <taxon>Cichorieae</taxon>
        <taxon>Cichoriinae</taxon>
        <taxon>Cichorium</taxon>
    </lineage>
</organism>
<dbReference type="EMBL" id="CM042011">
    <property type="protein sequence ID" value="KAI3767022.1"/>
    <property type="molecule type" value="Genomic_DNA"/>
</dbReference>
<proteinExistence type="predicted"/>
<gene>
    <name evidence="1" type="ORF">L2E82_17103</name>
</gene>
<protein>
    <submittedName>
        <fullName evidence="1">Uncharacterized protein</fullName>
    </submittedName>
</protein>
<reference evidence="2" key="1">
    <citation type="journal article" date="2022" name="Mol. Ecol. Resour.">
        <title>The genomes of chicory, endive, great burdock and yacon provide insights into Asteraceae palaeo-polyploidization history and plant inulin production.</title>
        <authorList>
            <person name="Fan W."/>
            <person name="Wang S."/>
            <person name="Wang H."/>
            <person name="Wang A."/>
            <person name="Jiang F."/>
            <person name="Liu H."/>
            <person name="Zhao H."/>
            <person name="Xu D."/>
            <person name="Zhang Y."/>
        </authorList>
    </citation>
    <scope>NUCLEOTIDE SEQUENCE [LARGE SCALE GENOMIC DNA]</scope>
    <source>
        <strain evidence="2">cv. Punajuju</strain>
    </source>
</reference>
<keyword evidence="2" id="KW-1185">Reference proteome</keyword>
<evidence type="ECO:0000313" key="1">
    <source>
        <dbReference type="EMBL" id="KAI3767022.1"/>
    </source>
</evidence>
<comment type="caution">
    <text evidence="1">The sequence shown here is derived from an EMBL/GenBank/DDBJ whole genome shotgun (WGS) entry which is preliminary data.</text>
</comment>
<sequence length="329" mass="36664">MRTPAPLLLSSPLHHRLSYLLFSSSRRQAALQKELGLPIRDDVPLIGFIGRLDAQKGVDLIAECVPSEQRKPTLPTAVAGGGGGGDFCRPTESDYEGDAEVAIVTTSPVLGILQVVKLLAYISDKYLFAEFYRKKLARRLLFDKSANDEHERSILTKLKQQCGGQFTSKMEGMVTDLTLAKENQSHFEEYLGNNTNANPGIDFTVTVLTIGFWPSYKSFDLNLPIEMVKRVEIPLPLMDEKKKPDVKAIKKRIEDLITRDYLEREIKTTQICSGAGCMVAAVCGATQKELTVVGKPSTFFMDFLQKKYNIPTCRMCMVGDRLDTDILFG</sequence>
<dbReference type="Proteomes" id="UP001055811">
    <property type="component" value="Linkage Group LG03"/>
</dbReference>
<reference evidence="1 2" key="2">
    <citation type="journal article" date="2022" name="Mol. Ecol. Resour.">
        <title>The genomes of chicory, endive, great burdock and yacon provide insights into Asteraceae paleo-polyploidization history and plant inulin production.</title>
        <authorList>
            <person name="Fan W."/>
            <person name="Wang S."/>
            <person name="Wang H."/>
            <person name="Wang A."/>
            <person name="Jiang F."/>
            <person name="Liu H."/>
            <person name="Zhao H."/>
            <person name="Xu D."/>
            <person name="Zhang Y."/>
        </authorList>
    </citation>
    <scope>NUCLEOTIDE SEQUENCE [LARGE SCALE GENOMIC DNA]</scope>
    <source>
        <strain evidence="2">cv. Punajuju</strain>
        <tissue evidence="1">Leaves</tissue>
    </source>
</reference>
<name>A0ACB9F8P9_CICIN</name>
<accession>A0ACB9F8P9</accession>